<keyword evidence="7" id="KW-1185">Reference proteome</keyword>
<dbReference type="GO" id="GO:0005525">
    <property type="term" value="F:GTP binding"/>
    <property type="evidence" value="ECO:0007669"/>
    <property type="project" value="UniProtKB-KW"/>
</dbReference>
<keyword evidence="3" id="KW-0342">GTP-binding</keyword>
<feature type="compositionally biased region" description="Basic and acidic residues" evidence="4">
    <location>
        <begin position="376"/>
        <end position="386"/>
    </location>
</feature>
<evidence type="ECO:0000256" key="1">
    <source>
        <dbReference type="ARBA" id="ARBA00008535"/>
    </source>
</evidence>
<name>A0A9W7T808_TRIRA</name>
<evidence type="ECO:0000256" key="2">
    <source>
        <dbReference type="ARBA" id="ARBA00022741"/>
    </source>
</evidence>
<dbReference type="Proteomes" id="UP001059041">
    <property type="component" value="Linkage Group LG22"/>
</dbReference>
<feature type="region of interest" description="Disordered" evidence="4">
    <location>
        <begin position="376"/>
        <end position="405"/>
    </location>
</feature>
<dbReference type="PROSITE" id="PS51720">
    <property type="entry name" value="G_AIG1"/>
    <property type="match status" value="1"/>
</dbReference>
<dbReference type="SUPFAM" id="SSF52540">
    <property type="entry name" value="P-loop containing nucleoside triphosphate hydrolases"/>
    <property type="match status" value="1"/>
</dbReference>
<dbReference type="AlphaFoldDB" id="A0A9W7T808"/>
<evidence type="ECO:0000256" key="4">
    <source>
        <dbReference type="SAM" id="MobiDB-lite"/>
    </source>
</evidence>
<feature type="non-terminal residue" evidence="6">
    <location>
        <position position="646"/>
    </location>
</feature>
<comment type="caution">
    <text evidence="6">The sequence shown here is derived from an EMBL/GenBank/DDBJ whole genome shotgun (WGS) entry which is preliminary data.</text>
</comment>
<dbReference type="InterPro" id="IPR006703">
    <property type="entry name" value="G_AIG1"/>
</dbReference>
<protein>
    <submittedName>
        <fullName evidence="6">GTPase IMAP family member 8-like</fullName>
    </submittedName>
</protein>
<dbReference type="PANTHER" id="PTHR10903">
    <property type="entry name" value="GTPASE, IMAP FAMILY MEMBER-RELATED"/>
    <property type="match status" value="1"/>
</dbReference>
<dbReference type="InterPro" id="IPR027417">
    <property type="entry name" value="P-loop_NTPase"/>
</dbReference>
<keyword evidence="2" id="KW-0547">Nucleotide-binding</keyword>
<evidence type="ECO:0000313" key="6">
    <source>
        <dbReference type="EMBL" id="KAI7793480.1"/>
    </source>
</evidence>
<dbReference type="EMBL" id="JAFHDT010000022">
    <property type="protein sequence ID" value="KAI7793480.1"/>
    <property type="molecule type" value="Genomic_DNA"/>
</dbReference>
<proteinExistence type="inferred from homology"/>
<dbReference type="Gene3D" id="3.40.50.300">
    <property type="entry name" value="P-loop containing nucleotide triphosphate hydrolases"/>
    <property type="match status" value="3"/>
</dbReference>
<dbReference type="InterPro" id="IPR045058">
    <property type="entry name" value="GIMA/IAN/Toc"/>
</dbReference>
<comment type="similarity">
    <text evidence="1">Belongs to the TRAFAC class TrmE-Era-EngA-EngB-Septin-like GTPase superfamily. AIG1/Toc34/Toc159-like paraseptin GTPase family. IAN subfamily.</text>
</comment>
<dbReference type="PANTHER" id="PTHR10903:SF188">
    <property type="entry name" value="GTPASE IMAP FAMILY MEMBER 2-LIKE-RELATED"/>
    <property type="match status" value="1"/>
</dbReference>
<reference evidence="6" key="1">
    <citation type="submission" date="2021-02" db="EMBL/GenBank/DDBJ databases">
        <title>Comparative genomics reveals that relaxation of natural selection precedes convergent phenotypic evolution of cavefish.</title>
        <authorList>
            <person name="Peng Z."/>
        </authorList>
    </citation>
    <scope>NUCLEOTIDE SEQUENCE</scope>
    <source>
        <tissue evidence="6">Muscle</tissue>
    </source>
</reference>
<organism evidence="6 7">
    <name type="scientific">Triplophysa rosa</name>
    <name type="common">Cave loach</name>
    <dbReference type="NCBI Taxonomy" id="992332"/>
    <lineage>
        <taxon>Eukaryota</taxon>
        <taxon>Metazoa</taxon>
        <taxon>Chordata</taxon>
        <taxon>Craniata</taxon>
        <taxon>Vertebrata</taxon>
        <taxon>Euteleostomi</taxon>
        <taxon>Actinopterygii</taxon>
        <taxon>Neopterygii</taxon>
        <taxon>Teleostei</taxon>
        <taxon>Ostariophysi</taxon>
        <taxon>Cypriniformes</taxon>
        <taxon>Nemacheilidae</taxon>
        <taxon>Triplophysa</taxon>
    </lineage>
</organism>
<dbReference type="Pfam" id="PF04548">
    <property type="entry name" value="AIG1"/>
    <property type="match status" value="3"/>
</dbReference>
<feature type="domain" description="AIG1-type G" evidence="5">
    <location>
        <begin position="436"/>
        <end position="636"/>
    </location>
</feature>
<sequence>EDAKVQQPHKDISLVLLGLNNNKCMIGNAILQEDWFGAGKERHTKVKQVEDRSICVINTPDNLCWPNPKPDELNPSYPDPRVFLLVLEDNKLSQEEVKILDCLKERFGEKMVENTIVVLVRGEAERSGEPNERADESLEKVLDECGTRVCVYKKNQDMKESELMKQLMEIWDNMEANSASGAHVYEEVDDIGLMKMKQTDERNAADITVVLLGKNNDDKCLIGNIILGEERFQSESAALETNVGEVVDQSVLIIKTPDSFHSDAKSYMMREMKPSYTGPRAFLLLLQENEVSQEETTMINQLKRWFGDDMVKTTIVLVDREKLSSHSLDKFIVNFTKDLLEECGNRVCYYNRDIRHNKLVKELMKYTTEIFQRDQASKHAGERSDSLRVPPVNFMGPNEKSSPLKLHVEPTPNKSAEVLVHQEHPGPVHQERMAASSTMTIVLLGQTGSGKSATGNTILGKQYFESHASSVPVTQVCQKEEVKVCGVKITVVDTPDFFNEDLKNREDQLRSCKDLIQRGPVVYLLVMELGRFTDGEREVLPRLKKEFGEDMTAKTVILFTNKEKLTGKTLNDYINETDEELKKLIQTCHSRCCAFNNNKKNNHQVKELMDVILRTDRNMLIEKSSHHKKHINPSHKVKVGKICIIS</sequence>
<evidence type="ECO:0000313" key="7">
    <source>
        <dbReference type="Proteomes" id="UP001059041"/>
    </source>
</evidence>
<dbReference type="FunFam" id="3.40.50.300:FF:000366">
    <property type="entry name" value="GTPase, IMAP family member 2"/>
    <property type="match status" value="1"/>
</dbReference>
<evidence type="ECO:0000259" key="5">
    <source>
        <dbReference type="PROSITE" id="PS51720"/>
    </source>
</evidence>
<gene>
    <name evidence="6" type="ORF">IRJ41_025002</name>
</gene>
<accession>A0A9W7T808</accession>
<evidence type="ECO:0000256" key="3">
    <source>
        <dbReference type="ARBA" id="ARBA00023134"/>
    </source>
</evidence>